<reference evidence="3" key="1">
    <citation type="journal article" date="2016" name="Nature">
        <title>The genome of the seagrass Zostera marina reveals angiosperm adaptation to the sea.</title>
        <authorList>
            <person name="Olsen J.L."/>
            <person name="Rouze P."/>
            <person name="Verhelst B."/>
            <person name="Lin Y.-C."/>
            <person name="Bayer T."/>
            <person name="Collen J."/>
            <person name="Dattolo E."/>
            <person name="De Paoli E."/>
            <person name="Dittami S."/>
            <person name="Maumus F."/>
            <person name="Michel G."/>
            <person name="Kersting A."/>
            <person name="Lauritano C."/>
            <person name="Lohaus R."/>
            <person name="Toepel M."/>
            <person name="Tonon T."/>
            <person name="Vanneste K."/>
            <person name="Amirebrahimi M."/>
            <person name="Brakel J."/>
            <person name="Bostroem C."/>
            <person name="Chovatia M."/>
            <person name="Grimwood J."/>
            <person name="Jenkins J.W."/>
            <person name="Jueterbock A."/>
            <person name="Mraz A."/>
            <person name="Stam W.T."/>
            <person name="Tice H."/>
            <person name="Bornberg-Bauer E."/>
            <person name="Green P.J."/>
            <person name="Pearson G.A."/>
            <person name="Procaccini G."/>
            <person name="Duarte C.M."/>
            <person name="Schmutz J."/>
            <person name="Reusch T.B.H."/>
            <person name="Van de Peer Y."/>
        </authorList>
    </citation>
    <scope>NUCLEOTIDE SEQUENCE [LARGE SCALE GENOMIC DNA]</scope>
    <source>
        <strain evidence="3">cv. Finnish</strain>
    </source>
</reference>
<dbReference type="Pfam" id="PF01454">
    <property type="entry name" value="MAGE"/>
    <property type="match status" value="1"/>
</dbReference>
<organism evidence="2 3">
    <name type="scientific">Zostera marina</name>
    <name type="common">Eelgrass</name>
    <dbReference type="NCBI Taxonomy" id="29655"/>
    <lineage>
        <taxon>Eukaryota</taxon>
        <taxon>Viridiplantae</taxon>
        <taxon>Streptophyta</taxon>
        <taxon>Embryophyta</taxon>
        <taxon>Tracheophyta</taxon>
        <taxon>Spermatophyta</taxon>
        <taxon>Magnoliopsida</taxon>
        <taxon>Liliopsida</taxon>
        <taxon>Zosteraceae</taxon>
        <taxon>Zostera</taxon>
    </lineage>
</organism>
<evidence type="ECO:0000313" key="2">
    <source>
        <dbReference type="EMBL" id="KMZ68484.1"/>
    </source>
</evidence>
<dbReference type="Gene3D" id="1.10.10.1210">
    <property type="entry name" value="MAGE homology domain, winged helix WH2 motif"/>
    <property type="match status" value="1"/>
</dbReference>
<name>A0A0K9PHN1_ZOSMR</name>
<dbReference type="OrthoDB" id="205198at2759"/>
<dbReference type="EMBL" id="LFYR01000839">
    <property type="protein sequence ID" value="KMZ68484.1"/>
    <property type="molecule type" value="Genomic_DNA"/>
</dbReference>
<keyword evidence="3" id="KW-1185">Reference proteome</keyword>
<dbReference type="InterPro" id="IPR002190">
    <property type="entry name" value="MHD_dom"/>
</dbReference>
<dbReference type="InterPro" id="IPR041899">
    <property type="entry name" value="MAGE_WH2"/>
</dbReference>
<proteinExistence type="predicted"/>
<evidence type="ECO:0000313" key="3">
    <source>
        <dbReference type="Proteomes" id="UP000036987"/>
    </source>
</evidence>
<dbReference type="AlphaFoldDB" id="A0A0K9PHN1"/>
<feature type="domain" description="MAGE" evidence="1">
    <location>
        <begin position="18"/>
        <end position="234"/>
    </location>
</feature>
<dbReference type="Gene3D" id="1.10.10.1200">
    <property type="entry name" value="MAGE homology domain, winged helix WH1 motif"/>
    <property type="match status" value="1"/>
</dbReference>
<dbReference type="PANTHER" id="PTHR11736:SF14">
    <property type="entry name" value="NSE3 HOMOLOG, SMC5-SMC6 COMPLEX COMPONENT"/>
    <property type="match status" value="1"/>
</dbReference>
<dbReference type="InterPro" id="IPR041898">
    <property type="entry name" value="MAGE_WH1"/>
</dbReference>
<dbReference type="PANTHER" id="PTHR11736">
    <property type="entry name" value="MELANOMA-ASSOCIATED ANTIGEN MAGE ANTIGEN"/>
    <property type="match status" value="1"/>
</dbReference>
<dbReference type="GO" id="GO:0005634">
    <property type="term" value="C:nucleus"/>
    <property type="evidence" value="ECO:0000318"/>
    <property type="project" value="GO_Central"/>
</dbReference>
<dbReference type="PROSITE" id="PS50838">
    <property type="entry name" value="MAGE"/>
    <property type="match status" value="1"/>
</dbReference>
<dbReference type="SMART" id="SM01373">
    <property type="entry name" value="MAGE"/>
    <property type="match status" value="1"/>
</dbReference>
<accession>A0A0K9PHN1</accession>
<protein>
    <submittedName>
        <fullName evidence="2">Putative Melanoma-associated antigen G1</fullName>
    </submittedName>
</protein>
<gene>
    <name evidence="2" type="ORF">ZOSMA_23G01430</name>
</gene>
<sequence>MASQSVDISQIDISQEEKDKLVAEMVRYVLFRTHQNSGCPIKREELTQLVTKNYRQRSLPALVINEVISKLSDIFGYEMKEIQRSRSSLKRPKSSQHSTGEGKFYVLMSQIRPDIYAKFVEDKNKSHLNGFIFVVISILHLAGGKISEENLWHHLKRLGLDENDENHHVFGNVKNSLEALVHQRYLHKEKSNGAEGNSMMYELAERALDASITTSVNEYIAQACYFTLSLSPVH</sequence>
<comment type="caution">
    <text evidence="2">The sequence shown here is derived from an EMBL/GenBank/DDBJ whole genome shotgun (WGS) entry which is preliminary data.</text>
</comment>
<dbReference type="STRING" id="29655.A0A0K9PHN1"/>
<dbReference type="Proteomes" id="UP000036987">
    <property type="component" value="Unassembled WGS sequence"/>
</dbReference>
<dbReference type="InterPro" id="IPR037445">
    <property type="entry name" value="MAGE"/>
</dbReference>
<evidence type="ECO:0000259" key="1">
    <source>
        <dbReference type="PROSITE" id="PS50838"/>
    </source>
</evidence>
<dbReference type="OMA" id="KITYSWG"/>